<sequence>MEGLPRRTEEQVDEKVERIANEIKKQDIALGDMVHVYFKKEGAAETIAGEFKRMVGSEITLDRGADFKINAEDIISIENRDPHKMSKNKPDSYGTGM</sequence>
<proteinExistence type="predicted"/>
<organism evidence="1 2">
    <name type="scientific">Candidatus Wolfebacteria bacterium GW2011_GWB1_47_1</name>
    <dbReference type="NCBI Taxonomy" id="1619007"/>
    <lineage>
        <taxon>Bacteria</taxon>
        <taxon>Candidatus Wolfeibacteriota</taxon>
    </lineage>
</organism>
<dbReference type="KEGG" id="pwo:UX70_C0001G0068"/>
<accession>A0A0G4AQ87</accession>
<protein>
    <submittedName>
        <fullName evidence="1">Uncharacterized protein</fullName>
    </submittedName>
</protein>
<evidence type="ECO:0000313" key="1">
    <source>
        <dbReference type="EMBL" id="AKM77806.1"/>
    </source>
</evidence>
<dbReference type="Proteomes" id="UP000035656">
    <property type="component" value="Chromosome"/>
</dbReference>
<evidence type="ECO:0000313" key="2">
    <source>
        <dbReference type="Proteomes" id="UP000035656"/>
    </source>
</evidence>
<name>A0A0G4AQ87_9BACT</name>
<gene>
    <name evidence="1" type="ORF">UX70_C0001G0068</name>
</gene>
<dbReference type="EMBL" id="CP011209">
    <property type="protein sequence ID" value="AKM77806.1"/>
    <property type="molecule type" value="Genomic_DNA"/>
</dbReference>
<dbReference type="AlphaFoldDB" id="A0A0G4AQ87"/>
<reference evidence="1 2" key="1">
    <citation type="journal article" date="2015" name="Nature">
        <title>rRNA introns, odd ribosomes, and small enigmatic genomes across a large radiation of phyla.</title>
        <authorList>
            <person name="Brown C.T."/>
            <person name="Hug L.A."/>
            <person name="Thomas B.C."/>
            <person name="Sharon I."/>
            <person name="Castelle C.J."/>
            <person name="Singh A."/>
            <person name="Wilkins M.J."/>
            <person name="Williams K.H."/>
            <person name="Banfield J.F."/>
        </authorList>
    </citation>
    <scope>NUCLEOTIDE SEQUENCE [LARGE SCALE GENOMIC DNA]</scope>
</reference>